<sequence length="167" mass="18244">MIPRVLRNFNTFVNGTGYAGRVTEVELPELTVKTEEHRGGGMDGVAELDMGLEALTAKFTFAEYANQIIGLWGNMDGNAARIQLRGALQRDGETAVPMVVDLHGGFKTNTLGTWKAGDLSQNEAEMSIRYLKIQIADTKVIEIDIDNMIRIVNGVDQLASIRAAMGM</sequence>
<organism evidence="1 2">
    <name type="scientific">Bradyrhizobium retamae</name>
    <dbReference type="NCBI Taxonomy" id="1300035"/>
    <lineage>
        <taxon>Bacteria</taxon>
        <taxon>Pseudomonadati</taxon>
        <taxon>Pseudomonadota</taxon>
        <taxon>Alphaproteobacteria</taxon>
        <taxon>Hyphomicrobiales</taxon>
        <taxon>Nitrobacteraceae</taxon>
        <taxon>Bradyrhizobium</taxon>
    </lineage>
</organism>
<dbReference type="AlphaFoldDB" id="A0A0R3MNA1"/>
<proteinExistence type="predicted"/>
<accession>A0A0R3MNA1</accession>
<protein>
    <submittedName>
        <fullName evidence="1">Phage tail protein</fullName>
    </submittedName>
</protein>
<dbReference type="Pfam" id="PF04985">
    <property type="entry name" value="Phage_tube"/>
    <property type="match status" value="1"/>
</dbReference>
<dbReference type="OrthoDB" id="3078668at2"/>
<gene>
    <name evidence="1" type="ORF">CQ13_06605</name>
</gene>
<name>A0A0R3MNA1_9BRAD</name>
<dbReference type="RefSeq" id="WP_057845616.1">
    <property type="nucleotide sequence ID" value="NZ_LLYA01000170.1"/>
</dbReference>
<reference evidence="1 2" key="1">
    <citation type="submission" date="2014-03" db="EMBL/GenBank/DDBJ databases">
        <title>Bradyrhizobium valentinum sp. nov., isolated from effective nodules of Lupinus mariae-josephae, a lupine endemic of basic-lime soils in Eastern Spain.</title>
        <authorList>
            <person name="Duran D."/>
            <person name="Rey L."/>
            <person name="Navarro A."/>
            <person name="Busquets A."/>
            <person name="Imperial J."/>
            <person name="Ruiz-Argueso T."/>
        </authorList>
    </citation>
    <scope>NUCLEOTIDE SEQUENCE [LARGE SCALE GENOMIC DNA]</scope>
    <source>
        <strain evidence="1 2">Ro19</strain>
    </source>
</reference>
<keyword evidence="2" id="KW-1185">Reference proteome</keyword>
<evidence type="ECO:0000313" key="2">
    <source>
        <dbReference type="Proteomes" id="UP000052023"/>
    </source>
</evidence>
<evidence type="ECO:0000313" key="1">
    <source>
        <dbReference type="EMBL" id="KRR21716.1"/>
    </source>
</evidence>
<comment type="caution">
    <text evidence="1">The sequence shown here is derived from an EMBL/GenBank/DDBJ whole genome shotgun (WGS) entry which is preliminary data.</text>
</comment>
<dbReference type="InterPro" id="IPR006498">
    <property type="entry name" value="Tail_tube"/>
</dbReference>
<dbReference type="NCBIfam" id="TIGR01611">
    <property type="entry name" value="tail_tube"/>
    <property type="match status" value="1"/>
</dbReference>
<dbReference type="EMBL" id="LLYA01000170">
    <property type="protein sequence ID" value="KRR21716.1"/>
    <property type="molecule type" value="Genomic_DNA"/>
</dbReference>
<dbReference type="Proteomes" id="UP000052023">
    <property type="component" value="Unassembled WGS sequence"/>
</dbReference>